<keyword evidence="3" id="KW-1185">Reference proteome</keyword>
<dbReference type="OrthoDB" id="3061698at2759"/>
<accession>A0A0C9V7N4</accession>
<dbReference type="AlphaFoldDB" id="A0A0C9V7N4"/>
<gene>
    <name evidence="2" type="ORF">M422DRAFT_33673</name>
</gene>
<dbReference type="HOGENOM" id="CLU_1378932_0_0_1"/>
<dbReference type="EMBL" id="KN837168">
    <property type="protein sequence ID" value="KIJ37582.1"/>
    <property type="molecule type" value="Genomic_DNA"/>
</dbReference>
<proteinExistence type="predicted"/>
<evidence type="ECO:0000313" key="2">
    <source>
        <dbReference type="EMBL" id="KIJ37582.1"/>
    </source>
</evidence>
<protein>
    <submittedName>
        <fullName evidence="2">Unplaced genomic scaffold SPHSTscaffold_93, whole genome shotgun sequence</fullName>
    </submittedName>
</protein>
<feature type="compositionally biased region" description="Low complexity" evidence="1">
    <location>
        <begin position="162"/>
        <end position="178"/>
    </location>
</feature>
<name>A0A0C9V7N4_SPHS4</name>
<evidence type="ECO:0000256" key="1">
    <source>
        <dbReference type="SAM" id="MobiDB-lite"/>
    </source>
</evidence>
<evidence type="ECO:0000313" key="3">
    <source>
        <dbReference type="Proteomes" id="UP000054279"/>
    </source>
</evidence>
<feature type="region of interest" description="Disordered" evidence="1">
    <location>
        <begin position="159"/>
        <end position="178"/>
    </location>
</feature>
<organism evidence="2 3">
    <name type="scientific">Sphaerobolus stellatus (strain SS14)</name>
    <dbReference type="NCBI Taxonomy" id="990650"/>
    <lineage>
        <taxon>Eukaryota</taxon>
        <taxon>Fungi</taxon>
        <taxon>Dikarya</taxon>
        <taxon>Basidiomycota</taxon>
        <taxon>Agaricomycotina</taxon>
        <taxon>Agaricomycetes</taxon>
        <taxon>Phallomycetidae</taxon>
        <taxon>Geastrales</taxon>
        <taxon>Sphaerobolaceae</taxon>
        <taxon>Sphaerobolus</taxon>
    </lineage>
</organism>
<sequence>MHFNSRARLSSKKIKNSLFPKSLASLPSLLKKRALSKRVQSIKTEVAARTLYVVDGDDIVITSLDRKPFCCQDELSCMCRAELYRVASELNKKLPVVLRIEPLKAMPTAVIRRRIEEMMGFRHLHQRPPYVPYTPPSPPPFQESPSMVELGALLSYKAQRGPRSPTSSFSSRSSRSSVPSSLYVVKELDESIPFLLKG</sequence>
<reference evidence="2 3" key="1">
    <citation type="submission" date="2014-06" db="EMBL/GenBank/DDBJ databases">
        <title>Evolutionary Origins and Diversification of the Mycorrhizal Mutualists.</title>
        <authorList>
            <consortium name="DOE Joint Genome Institute"/>
            <consortium name="Mycorrhizal Genomics Consortium"/>
            <person name="Kohler A."/>
            <person name="Kuo A."/>
            <person name="Nagy L.G."/>
            <person name="Floudas D."/>
            <person name="Copeland A."/>
            <person name="Barry K.W."/>
            <person name="Cichocki N."/>
            <person name="Veneault-Fourrey C."/>
            <person name="LaButti K."/>
            <person name="Lindquist E.A."/>
            <person name="Lipzen A."/>
            <person name="Lundell T."/>
            <person name="Morin E."/>
            <person name="Murat C."/>
            <person name="Riley R."/>
            <person name="Ohm R."/>
            <person name="Sun H."/>
            <person name="Tunlid A."/>
            <person name="Henrissat B."/>
            <person name="Grigoriev I.V."/>
            <person name="Hibbett D.S."/>
            <person name="Martin F."/>
        </authorList>
    </citation>
    <scope>NUCLEOTIDE SEQUENCE [LARGE SCALE GENOMIC DNA]</scope>
    <source>
        <strain evidence="2 3">SS14</strain>
    </source>
</reference>
<dbReference type="Proteomes" id="UP000054279">
    <property type="component" value="Unassembled WGS sequence"/>
</dbReference>